<feature type="transmembrane region" description="Helical" evidence="5">
    <location>
        <begin position="271"/>
        <end position="293"/>
    </location>
</feature>
<evidence type="ECO:0000256" key="2">
    <source>
        <dbReference type="ARBA" id="ARBA00022771"/>
    </source>
</evidence>
<dbReference type="Proteomes" id="UP000694892">
    <property type="component" value="Chromosome 1L"/>
</dbReference>
<dbReference type="GO" id="GO:0061630">
    <property type="term" value="F:ubiquitin protein ligase activity"/>
    <property type="evidence" value="ECO:0007669"/>
    <property type="project" value="InterPro"/>
</dbReference>
<reference evidence="8" key="1">
    <citation type="journal article" date="2016" name="Nature">
        <title>Genome evolution in the allotetraploid frog Xenopus laevis.</title>
        <authorList>
            <person name="Session A.M."/>
            <person name="Uno Y."/>
            <person name="Kwon T."/>
            <person name="Chapman J.A."/>
            <person name="Toyoda A."/>
            <person name="Takahashi S."/>
            <person name="Fukui A."/>
            <person name="Hikosaka A."/>
            <person name="Suzuki A."/>
            <person name="Kondo M."/>
            <person name="van Heeringen S.J."/>
            <person name="Quigley I."/>
            <person name="Heinz S."/>
            <person name="Ogino H."/>
            <person name="Ochi H."/>
            <person name="Hellsten U."/>
            <person name="Lyons J.B."/>
            <person name="Simakov O."/>
            <person name="Putnam N."/>
            <person name="Stites J."/>
            <person name="Kuroki Y."/>
            <person name="Tanaka T."/>
            <person name="Michiue T."/>
            <person name="Watanabe M."/>
            <person name="Bogdanovic O."/>
            <person name="Lister R."/>
            <person name="Georgiou G."/>
            <person name="Paranjpe S.S."/>
            <person name="van Kruijsbergen I."/>
            <person name="Shu S."/>
            <person name="Carlson J."/>
            <person name="Kinoshita T."/>
            <person name="Ohta Y."/>
            <person name="Mawaribuchi S."/>
            <person name="Jenkins J."/>
            <person name="Grimwood J."/>
            <person name="Schmutz J."/>
            <person name="Mitros T."/>
            <person name="Mozaffari S.V."/>
            <person name="Suzuki Y."/>
            <person name="Haramoto Y."/>
            <person name="Yamamoto T.S."/>
            <person name="Takagi C."/>
            <person name="Heald R."/>
            <person name="Miller K."/>
            <person name="Haudenschild C."/>
            <person name="Kitzman J."/>
            <person name="Nakayama T."/>
            <person name="Izutsu Y."/>
            <person name="Robert J."/>
            <person name="Fortriede J."/>
            <person name="Burns K."/>
            <person name="Lotay V."/>
            <person name="Karimi K."/>
            <person name="Yasuoka Y."/>
            <person name="Dichmann D.S."/>
            <person name="Flajnik M.F."/>
            <person name="Houston D.W."/>
            <person name="Shendure J."/>
            <person name="DuPasquier L."/>
            <person name="Vize P.D."/>
            <person name="Zorn A.M."/>
            <person name="Ito M."/>
            <person name="Marcotte E.M."/>
            <person name="Wallingford J.B."/>
            <person name="Ito Y."/>
            <person name="Asashima M."/>
            <person name="Ueno N."/>
            <person name="Matsuda Y."/>
            <person name="Veenstra G.J."/>
            <person name="Fujiyama A."/>
            <person name="Harland R.M."/>
            <person name="Taira M."/>
            <person name="Rokhsar D.S."/>
        </authorList>
    </citation>
    <scope>NUCLEOTIDE SEQUENCE [LARGE SCALE GENOMIC DNA]</scope>
    <source>
        <strain evidence="8">J</strain>
    </source>
</reference>
<dbReference type="GO" id="GO:0042428">
    <property type="term" value="P:serotonin metabolic process"/>
    <property type="evidence" value="ECO:0007669"/>
    <property type="project" value="TreeGrafter"/>
</dbReference>
<dbReference type="GO" id="GO:0031624">
    <property type="term" value="F:ubiquitin conjugating enzyme binding"/>
    <property type="evidence" value="ECO:0007669"/>
    <property type="project" value="TreeGrafter"/>
</dbReference>
<keyword evidence="5" id="KW-0472">Membrane</keyword>
<evidence type="ECO:0000313" key="7">
    <source>
        <dbReference type="EMBL" id="OCU02474.1"/>
    </source>
</evidence>
<accession>A0A974E2W5</accession>
<dbReference type="PROSITE" id="PS50089">
    <property type="entry name" value="ZF_RING_2"/>
    <property type="match status" value="1"/>
</dbReference>
<evidence type="ECO:0000259" key="6">
    <source>
        <dbReference type="PROSITE" id="PS50089"/>
    </source>
</evidence>
<dbReference type="GO" id="GO:0005789">
    <property type="term" value="C:endoplasmic reticulum membrane"/>
    <property type="evidence" value="ECO:0007669"/>
    <property type="project" value="TreeGrafter"/>
</dbReference>
<dbReference type="Pfam" id="PF19332">
    <property type="entry name" value="RNF180_C"/>
    <property type="match status" value="1"/>
</dbReference>
<sequence>MVVTGNQIVWILGFFENPFDIIENNSLAFSNSRAADDCLNVCSGTSSQLFSGNDNPQATFTEGEHTQNNYATGAENVLAAQPCSTLQSNSVHAPMPTCNMAPDSTERQDTLQIPPVDTTAEVNDSTDEENEHIMEKESYICAVCLDVYFIPYMCNPCQRIFCEPCLRTIAKDNPTKMICPLYRTTVAQVCFQSDLNKSSLAFFPNEYSKRKECFQRTNYSKWPLPNSNRMFRGFGGFSRHLNGRGYPHSGHRQDFKNENWGWRLEIGMNVIYVYTVNWIIGFIIFCFICYFLNKKRVIARNMRHCTEGFSALRYNTHNGISIITKSVARLSQLMLWIQFTINTAVKQAVSAQSVAETVKENVNILPLLLYVVTGL</sequence>
<keyword evidence="5" id="KW-1133">Transmembrane helix</keyword>
<dbReference type="InterPro" id="IPR033263">
    <property type="entry name" value="RNF180"/>
</dbReference>
<name>A0A974E2W5_XENLA</name>
<feature type="domain" description="RING-type" evidence="6">
    <location>
        <begin position="141"/>
        <end position="183"/>
    </location>
</feature>
<dbReference type="InterPro" id="IPR045790">
    <property type="entry name" value="RNF180_C"/>
</dbReference>
<protein>
    <recommendedName>
        <fullName evidence="6">RING-type domain-containing protein</fullName>
    </recommendedName>
</protein>
<dbReference type="CDD" id="cd16554">
    <property type="entry name" value="RING-HC_RNF180"/>
    <property type="match status" value="1"/>
</dbReference>
<evidence type="ECO:0000256" key="5">
    <source>
        <dbReference type="SAM" id="Phobius"/>
    </source>
</evidence>
<dbReference type="EMBL" id="CM004466">
    <property type="protein sequence ID" value="OCU02474.1"/>
    <property type="molecule type" value="Genomic_DNA"/>
</dbReference>
<dbReference type="InterPro" id="IPR001841">
    <property type="entry name" value="Znf_RING"/>
</dbReference>
<dbReference type="GO" id="GO:0042415">
    <property type="term" value="P:norepinephrine metabolic process"/>
    <property type="evidence" value="ECO:0007669"/>
    <property type="project" value="TreeGrafter"/>
</dbReference>
<evidence type="ECO:0000256" key="4">
    <source>
        <dbReference type="PROSITE-ProRule" id="PRU00175"/>
    </source>
</evidence>
<gene>
    <name evidence="7" type="ORF">XELAEV_18008238mg</name>
</gene>
<dbReference type="GO" id="GO:0008270">
    <property type="term" value="F:zinc ion binding"/>
    <property type="evidence" value="ECO:0007669"/>
    <property type="project" value="UniProtKB-KW"/>
</dbReference>
<dbReference type="AlphaFoldDB" id="A0A974E2W5"/>
<dbReference type="SUPFAM" id="SSF57850">
    <property type="entry name" value="RING/U-box"/>
    <property type="match status" value="1"/>
</dbReference>
<dbReference type="Gene3D" id="3.30.40.10">
    <property type="entry name" value="Zinc/RING finger domain, C3HC4 (zinc finger)"/>
    <property type="match status" value="1"/>
</dbReference>
<dbReference type="InterPro" id="IPR013083">
    <property type="entry name" value="Znf_RING/FYVE/PHD"/>
</dbReference>
<dbReference type="GO" id="GO:0032436">
    <property type="term" value="P:positive regulation of proteasomal ubiquitin-dependent protein catabolic process"/>
    <property type="evidence" value="ECO:0007669"/>
    <property type="project" value="TreeGrafter"/>
</dbReference>
<proteinExistence type="predicted"/>
<evidence type="ECO:0000256" key="1">
    <source>
        <dbReference type="ARBA" id="ARBA00022723"/>
    </source>
</evidence>
<dbReference type="GO" id="GO:0000209">
    <property type="term" value="P:protein polyubiquitination"/>
    <property type="evidence" value="ECO:0007669"/>
    <property type="project" value="InterPro"/>
</dbReference>
<keyword evidence="3" id="KW-0862">Zinc</keyword>
<keyword evidence="5" id="KW-0812">Transmembrane</keyword>
<keyword evidence="1" id="KW-0479">Metal-binding</keyword>
<dbReference type="PANTHER" id="PTHR46717">
    <property type="entry name" value="E3 UBIQUITIN-PROTEIN LIGASE RNF180"/>
    <property type="match status" value="1"/>
</dbReference>
<dbReference type="PANTHER" id="PTHR46717:SF1">
    <property type="entry name" value="E3 UBIQUITIN-PROTEIN LIGASE RNF180"/>
    <property type="match status" value="1"/>
</dbReference>
<evidence type="ECO:0000256" key="3">
    <source>
        <dbReference type="ARBA" id="ARBA00022833"/>
    </source>
</evidence>
<evidence type="ECO:0000313" key="8">
    <source>
        <dbReference type="Proteomes" id="UP000694892"/>
    </source>
</evidence>
<organism evidence="7 8">
    <name type="scientific">Xenopus laevis</name>
    <name type="common">African clawed frog</name>
    <dbReference type="NCBI Taxonomy" id="8355"/>
    <lineage>
        <taxon>Eukaryota</taxon>
        <taxon>Metazoa</taxon>
        <taxon>Chordata</taxon>
        <taxon>Craniata</taxon>
        <taxon>Vertebrata</taxon>
        <taxon>Euteleostomi</taxon>
        <taxon>Amphibia</taxon>
        <taxon>Batrachia</taxon>
        <taxon>Anura</taxon>
        <taxon>Pipoidea</taxon>
        <taxon>Pipidae</taxon>
        <taxon>Xenopodinae</taxon>
        <taxon>Xenopus</taxon>
        <taxon>Xenopus</taxon>
    </lineage>
</organism>
<keyword evidence="2 4" id="KW-0863">Zinc-finger</keyword>